<dbReference type="Gene3D" id="1.10.12.10">
    <property type="entry name" value="Lyase 2-enoyl-coa Hydratase, Chain A, domain 2"/>
    <property type="match status" value="1"/>
</dbReference>
<dbReference type="InterPro" id="IPR029045">
    <property type="entry name" value="ClpP/crotonase-like_dom_sf"/>
</dbReference>
<name>A0A259U0L8_9BACT</name>
<evidence type="ECO:0000313" key="2">
    <source>
        <dbReference type="EMBL" id="OZC03387.1"/>
    </source>
</evidence>
<reference evidence="2 3" key="1">
    <citation type="submission" date="2016-11" db="EMBL/GenBank/DDBJ databases">
        <title>Study of marine rhodopsin-containing bacteria.</title>
        <authorList>
            <person name="Yoshizawa S."/>
            <person name="Kumagai Y."/>
            <person name="Kogure K."/>
        </authorList>
    </citation>
    <scope>NUCLEOTIDE SEQUENCE [LARGE SCALE GENOMIC DNA]</scope>
    <source>
        <strain evidence="2 3">SG-29</strain>
    </source>
</reference>
<evidence type="ECO:0000256" key="1">
    <source>
        <dbReference type="ARBA" id="ARBA00005254"/>
    </source>
</evidence>
<dbReference type="CDD" id="cd06558">
    <property type="entry name" value="crotonase-like"/>
    <property type="match status" value="1"/>
</dbReference>
<dbReference type="AlphaFoldDB" id="A0A259U0L8"/>
<accession>A0A259U0L8</accession>
<dbReference type="RefSeq" id="WP_094548693.1">
    <property type="nucleotide sequence ID" value="NZ_MQWB01000001.1"/>
</dbReference>
<dbReference type="PANTHER" id="PTHR42964">
    <property type="entry name" value="ENOYL-COA HYDRATASE"/>
    <property type="match status" value="1"/>
</dbReference>
<comment type="caution">
    <text evidence="2">The sequence shown here is derived from an EMBL/GenBank/DDBJ whole genome shotgun (WGS) entry which is preliminary data.</text>
</comment>
<dbReference type="EMBL" id="MQWB01000001">
    <property type="protein sequence ID" value="OZC03387.1"/>
    <property type="molecule type" value="Genomic_DNA"/>
</dbReference>
<dbReference type="PANTHER" id="PTHR42964:SF1">
    <property type="entry name" value="POLYKETIDE BIOSYNTHESIS ENOYL-COA HYDRATASE PKSH-RELATED"/>
    <property type="match status" value="1"/>
</dbReference>
<organism evidence="2 3">
    <name type="scientific">Rubricoccus marinus</name>
    <dbReference type="NCBI Taxonomy" id="716817"/>
    <lineage>
        <taxon>Bacteria</taxon>
        <taxon>Pseudomonadati</taxon>
        <taxon>Rhodothermota</taxon>
        <taxon>Rhodothermia</taxon>
        <taxon>Rhodothermales</taxon>
        <taxon>Rubricoccaceae</taxon>
        <taxon>Rubricoccus</taxon>
    </lineage>
</organism>
<sequence>MLTAVSEGSVLTLTMDRPEVRNALNADLVAALRQRLDEASGDASVRVIVLTGSGSAFSAGADLAALQGLQTASAEANLADSEHLAGLFDAIVQHPKPIVAKVGGHAIAGGCGLAAACDFSLVASGSKLGFTEVRIGFVPAIVAVIARRKLGDAALRDLMLTGRLITAQEAEACGLITRAVAPEDLDAETDALCRSLAAETSGTAVALTKRLLADVHGMGWAEGVSYATRLNALARSTDDCKAGVAAFLGKTAPPWKAEAEG</sequence>
<dbReference type="Gene3D" id="3.90.226.10">
    <property type="entry name" value="2-enoyl-CoA Hydratase, Chain A, domain 1"/>
    <property type="match status" value="1"/>
</dbReference>
<dbReference type="GO" id="GO:0003824">
    <property type="term" value="F:catalytic activity"/>
    <property type="evidence" value="ECO:0007669"/>
    <property type="project" value="UniProtKB-ARBA"/>
</dbReference>
<dbReference type="Proteomes" id="UP000216446">
    <property type="component" value="Unassembled WGS sequence"/>
</dbReference>
<dbReference type="InterPro" id="IPR001753">
    <property type="entry name" value="Enoyl-CoA_hydra/iso"/>
</dbReference>
<dbReference type="OrthoDB" id="9775794at2"/>
<evidence type="ECO:0000313" key="3">
    <source>
        <dbReference type="Proteomes" id="UP000216446"/>
    </source>
</evidence>
<gene>
    <name evidence="2" type="ORF">BSZ36_10585</name>
</gene>
<dbReference type="InterPro" id="IPR014748">
    <property type="entry name" value="Enoyl-CoA_hydra_C"/>
</dbReference>
<dbReference type="Pfam" id="PF00378">
    <property type="entry name" value="ECH_1"/>
    <property type="match status" value="1"/>
</dbReference>
<dbReference type="InterPro" id="IPR051683">
    <property type="entry name" value="Enoyl-CoA_Hydratase/Isomerase"/>
</dbReference>
<keyword evidence="3" id="KW-1185">Reference proteome</keyword>
<comment type="similarity">
    <text evidence="1">Belongs to the enoyl-CoA hydratase/isomerase family.</text>
</comment>
<protein>
    <submittedName>
        <fullName evidence="2">Methylglutaconyl-CoA hydratase</fullName>
    </submittedName>
</protein>
<dbReference type="SUPFAM" id="SSF52096">
    <property type="entry name" value="ClpP/crotonase"/>
    <property type="match status" value="1"/>
</dbReference>
<dbReference type="InParanoid" id="A0A259U0L8"/>
<proteinExistence type="inferred from homology"/>